<protein>
    <submittedName>
        <fullName evidence="4">DUF881 domain-containing protein</fullName>
    </submittedName>
</protein>
<gene>
    <name evidence="4" type="ORF">GCM10009838_68630</name>
</gene>
<evidence type="ECO:0000256" key="3">
    <source>
        <dbReference type="SAM" id="Phobius"/>
    </source>
</evidence>
<comment type="similarity">
    <text evidence="1">Belongs to the UPF0749 family.</text>
</comment>
<evidence type="ECO:0000313" key="5">
    <source>
        <dbReference type="Proteomes" id="UP001499854"/>
    </source>
</evidence>
<feature type="transmembrane region" description="Helical" evidence="3">
    <location>
        <begin position="69"/>
        <end position="86"/>
    </location>
</feature>
<dbReference type="PANTHER" id="PTHR37313:SF1">
    <property type="entry name" value="UPF0749 PROTEIN RV1823"/>
    <property type="match status" value="1"/>
</dbReference>
<evidence type="ECO:0000256" key="1">
    <source>
        <dbReference type="ARBA" id="ARBA00009108"/>
    </source>
</evidence>
<dbReference type="InterPro" id="IPR010273">
    <property type="entry name" value="DUF881"/>
</dbReference>
<comment type="caution">
    <text evidence="4">The sequence shown here is derived from an EMBL/GenBank/DDBJ whole genome shotgun (WGS) entry which is preliminary data.</text>
</comment>
<organism evidence="4 5">
    <name type="scientific">Catenulispora subtropica</name>
    <dbReference type="NCBI Taxonomy" id="450798"/>
    <lineage>
        <taxon>Bacteria</taxon>
        <taxon>Bacillati</taxon>
        <taxon>Actinomycetota</taxon>
        <taxon>Actinomycetes</taxon>
        <taxon>Catenulisporales</taxon>
        <taxon>Catenulisporaceae</taxon>
        <taxon>Catenulispora</taxon>
    </lineage>
</organism>
<dbReference type="Proteomes" id="UP001499854">
    <property type="component" value="Unassembled WGS sequence"/>
</dbReference>
<evidence type="ECO:0000256" key="2">
    <source>
        <dbReference type="SAM" id="MobiDB-lite"/>
    </source>
</evidence>
<keyword evidence="5" id="KW-1185">Reference proteome</keyword>
<keyword evidence="3" id="KW-1133">Transmembrane helix</keyword>
<dbReference type="PANTHER" id="PTHR37313">
    <property type="entry name" value="UPF0749 PROTEIN RV1825"/>
    <property type="match status" value="1"/>
</dbReference>
<proteinExistence type="inferred from homology"/>
<dbReference type="Gene3D" id="3.30.70.1880">
    <property type="entry name" value="Protein of unknown function DUF881"/>
    <property type="match status" value="1"/>
</dbReference>
<reference evidence="4 5" key="1">
    <citation type="journal article" date="2019" name="Int. J. Syst. Evol. Microbiol.">
        <title>The Global Catalogue of Microorganisms (GCM) 10K type strain sequencing project: providing services to taxonomists for standard genome sequencing and annotation.</title>
        <authorList>
            <consortium name="The Broad Institute Genomics Platform"/>
            <consortium name="The Broad Institute Genome Sequencing Center for Infectious Disease"/>
            <person name="Wu L."/>
            <person name="Ma J."/>
        </authorList>
    </citation>
    <scope>NUCLEOTIDE SEQUENCE [LARGE SCALE GENOMIC DNA]</scope>
    <source>
        <strain evidence="4 5">JCM 16013</strain>
    </source>
</reference>
<keyword evidence="3" id="KW-0812">Transmembrane</keyword>
<dbReference type="EMBL" id="BAAAQM010000052">
    <property type="protein sequence ID" value="GAA1994589.1"/>
    <property type="molecule type" value="Genomic_DNA"/>
</dbReference>
<sequence>MTSMPTPPRTPNGSPTRTPDGRRRDASMSLLTGLLSETLDPGYAEAAARREARGESSEHGHWTKRMSPTVLLGVAAIALVLVIAAIQTHRQAPQVERERKQLISRVQDVERKNSVDEDQISMVRAQLQAAQAAALGPSTEQGKAFAAMSVSTGAVPVTGPGLEVVLGDATGSANPSGGDVRQQGGGDLSRVQDVDLQHAVNGLWYSGAEAIAINGQRLTALSAIRTAGSAILVDFRPLSPPYTLQAIGDPKSMAAKFANSTEGKYLFGLKSQWGIRFDTGTKDHLALPAASQLTVNDAVPVP</sequence>
<feature type="region of interest" description="Disordered" evidence="2">
    <location>
        <begin position="1"/>
        <end position="24"/>
    </location>
</feature>
<accession>A0ABN2SZ14</accession>
<dbReference type="Pfam" id="PF05949">
    <property type="entry name" value="DUF881"/>
    <property type="match status" value="1"/>
</dbReference>
<feature type="compositionally biased region" description="Pro residues" evidence="2">
    <location>
        <begin position="1"/>
        <end position="10"/>
    </location>
</feature>
<evidence type="ECO:0000313" key="4">
    <source>
        <dbReference type="EMBL" id="GAA1994589.1"/>
    </source>
</evidence>
<name>A0ABN2SZ14_9ACTN</name>
<keyword evidence="3" id="KW-0472">Membrane</keyword>